<protein>
    <submittedName>
        <fullName evidence="3">Acyl-CoA-binding protein</fullName>
    </submittedName>
</protein>
<dbReference type="Gene3D" id="1.20.80.10">
    <property type="match status" value="1"/>
</dbReference>
<keyword evidence="4" id="KW-1185">Reference proteome</keyword>
<reference evidence="3 4" key="1">
    <citation type="submission" date="2016-10" db="EMBL/GenBank/DDBJ databases">
        <authorList>
            <person name="Varghese N."/>
            <person name="Submissions S."/>
        </authorList>
    </citation>
    <scope>NUCLEOTIDE SEQUENCE [LARGE SCALE GENOMIC DNA]</scope>
    <source>
        <strain evidence="3 4">DSW-5</strain>
    </source>
</reference>
<dbReference type="EMBL" id="FNUE01000001">
    <property type="protein sequence ID" value="SEE25671.1"/>
    <property type="molecule type" value="Genomic_DNA"/>
</dbReference>
<name>A0A1H5HDF9_9FLAO</name>
<organism evidence="3 4">
    <name type="scientific">Polaribacter dokdonensis DSW-5</name>
    <dbReference type="NCBI Taxonomy" id="1300348"/>
    <lineage>
        <taxon>Bacteria</taxon>
        <taxon>Pseudomonadati</taxon>
        <taxon>Bacteroidota</taxon>
        <taxon>Flavobacteriia</taxon>
        <taxon>Flavobacteriales</taxon>
        <taxon>Flavobacteriaceae</taxon>
    </lineage>
</organism>
<dbReference type="RefSeq" id="WP_367888762.1">
    <property type="nucleotide sequence ID" value="NZ_LGBR01000001.1"/>
</dbReference>
<dbReference type="Pfam" id="PF00887">
    <property type="entry name" value="ACBP"/>
    <property type="match status" value="1"/>
</dbReference>
<dbReference type="PROSITE" id="PS51228">
    <property type="entry name" value="ACB_2"/>
    <property type="match status" value="1"/>
</dbReference>
<dbReference type="InterPro" id="IPR014352">
    <property type="entry name" value="FERM/acyl-CoA-bd_prot_sf"/>
</dbReference>
<dbReference type="PANTHER" id="PTHR23310:SF62">
    <property type="entry name" value="ACYL-COA BINDING PROTEIN 1, ISOFORM A"/>
    <property type="match status" value="1"/>
</dbReference>
<comment type="caution">
    <text evidence="3">The sequence shown here is derived from an EMBL/GenBank/DDBJ whole genome shotgun (WGS) entry which is preliminary data.</text>
</comment>
<feature type="domain" description="ACB" evidence="2">
    <location>
        <begin position="7"/>
        <end position="91"/>
    </location>
</feature>
<dbReference type="SUPFAM" id="SSF47027">
    <property type="entry name" value="Acyl-CoA binding protein"/>
    <property type="match status" value="1"/>
</dbReference>
<evidence type="ECO:0000313" key="3">
    <source>
        <dbReference type="EMBL" id="SEE25671.1"/>
    </source>
</evidence>
<dbReference type="InterPro" id="IPR000582">
    <property type="entry name" value="Acyl-CoA-binding_protein"/>
</dbReference>
<gene>
    <name evidence="3" type="ORF">SAMN05444353_1421</name>
</gene>
<accession>A0A1H5HDF9</accession>
<dbReference type="PANTHER" id="PTHR23310">
    <property type="entry name" value="ACYL-COA-BINDING PROTEIN, ACBP"/>
    <property type="match status" value="1"/>
</dbReference>
<sequence>MKIIKDLDQNFNDAFQKLSKLEKTIAPDLMLQLYAYHKQANFGNNFSFNSGLDVRSGFKFNAWMQLKGMSSDEAKEKYIELANEILKENKDS</sequence>
<evidence type="ECO:0000259" key="2">
    <source>
        <dbReference type="PROSITE" id="PS51228"/>
    </source>
</evidence>
<keyword evidence="1" id="KW-0446">Lipid-binding</keyword>
<proteinExistence type="predicted"/>
<dbReference type="InterPro" id="IPR035984">
    <property type="entry name" value="Acyl-CoA-binding_sf"/>
</dbReference>
<evidence type="ECO:0000313" key="4">
    <source>
        <dbReference type="Proteomes" id="UP000183071"/>
    </source>
</evidence>
<evidence type="ECO:0000256" key="1">
    <source>
        <dbReference type="ARBA" id="ARBA00023121"/>
    </source>
</evidence>
<dbReference type="PRINTS" id="PR00689">
    <property type="entry name" value="ACOABINDINGP"/>
</dbReference>
<dbReference type="Proteomes" id="UP000183071">
    <property type="component" value="Unassembled WGS sequence"/>
</dbReference>